<accession>A0A1S1P089</accession>
<dbReference type="EMBL" id="MNAO01000487">
    <property type="protein sequence ID" value="OHV14659.1"/>
    <property type="molecule type" value="Genomic_DNA"/>
</dbReference>
<organism evidence="1 2">
    <name type="scientific">Methylorubrum extorquens</name>
    <name type="common">Methylobacterium dichloromethanicum</name>
    <name type="synonym">Methylobacterium extorquens</name>
    <dbReference type="NCBI Taxonomy" id="408"/>
    <lineage>
        <taxon>Bacteria</taxon>
        <taxon>Pseudomonadati</taxon>
        <taxon>Pseudomonadota</taxon>
        <taxon>Alphaproteobacteria</taxon>
        <taxon>Hyphomicrobiales</taxon>
        <taxon>Methylobacteriaceae</taxon>
        <taxon>Methylorubrum</taxon>
    </lineage>
</organism>
<dbReference type="AlphaFoldDB" id="A0A1S1P089"/>
<dbReference type="Proteomes" id="UP000180215">
    <property type="component" value="Unassembled WGS sequence"/>
</dbReference>
<gene>
    <name evidence="1" type="ORF">BK022_24880</name>
</gene>
<evidence type="ECO:0000313" key="1">
    <source>
        <dbReference type="EMBL" id="OHV14659.1"/>
    </source>
</evidence>
<name>A0A1S1P089_METEX</name>
<sequence>MITTAALSPIMPSVHSVILTLDADLGARLAAASEQSGLAPADLVLRALANHLDGVVAYDRVTDELNRVKDGLATLAGLVGEVLAEPNTEAVSAICRYKAPPESGPSTSR</sequence>
<evidence type="ECO:0000313" key="2">
    <source>
        <dbReference type="Proteomes" id="UP000180215"/>
    </source>
</evidence>
<evidence type="ECO:0008006" key="3">
    <source>
        <dbReference type="Google" id="ProtNLM"/>
    </source>
</evidence>
<comment type="caution">
    <text evidence="1">The sequence shown here is derived from an EMBL/GenBank/DDBJ whole genome shotgun (WGS) entry which is preliminary data.</text>
</comment>
<reference evidence="1 2" key="1">
    <citation type="submission" date="2016-10" db="EMBL/GenBank/DDBJ databases">
        <title>Draft genome sequence of Methylobacterium extorquens CP3, a seed endophyte of Crotalaria pumila with plant growth-promoting and metal tolerance properties.</title>
        <authorList>
            <person name="Sanchez-Lopez A.S."/>
            <person name="Van Hamme J.D."/>
            <person name="Thijs S."/>
            <person name="Mcammond B.M."/>
            <person name="Stevens V."/>
            <person name="Gonzalez-Chavez M.D.C."/>
            <person name="Vangronsveld J."/>
        </authorList>
    </citation>
    <scope>NUCLEOTIDE SEQUENCE [LARGE SCALE GENOMIC DNA]</scope>
    <source>
        <strain evidence="1 2">CP3</strain>
    </source>
</reference>
<proteinExistence type="predicted"/>
<protein>
    <recommendedName>
        <fullName evidence="3">CopG family transcriptional regulator</fullName>
    </recommendedName>
</protein>